<organism evidence="2 3">
    <name type="scientific">Paucilactobacillus hokkaidonensis JCM 18461</name>
    <dbReference type="NCBI Taxonomy" id="1291742"/>
    <lineage>
        <taxon>Bacteria</taxon>
        <taxon>Bacillati</taxon>
        <taxon>Bacillota</taxon>
        <taxon>Bacilli</taxon>
        <taxon>Lactobacillales</taxon>
        <taxon>Lactobacillaceae</taxon>
        <taxon>Paucilactobacillus</taxon>
    </lineage>
</organism>
<dbReference type="HOGENOM" id="CLU_2206663_0_0_9"/>
<feature type="transmembrane region" description="Helical" evidence="1">
    <location>
        <begin position="57"/>
        <end position="74"/>
    </location>
</feature>
<keyword evidence="1" id="KW-0472">Membrane</keyword>
<dbReference type="KEGG" id="lho:LOOC260_103630"/>
<feature type="transmembrane region" description="Helical" evidence="1">
    <location>
        <begin position="25"/>
        <end position="45"/>
    </location>
</feature>
<gene>
    <name evidence="2" type="ORF">LOOC260_103630</name>
</gene>
<dbReference type="Proteomes" id="UP000031620">
    <property type="component" value="Chromosome"/>
</dbReference>
<dbReference type="EMBL" id="AP014680">
    <property type="protein sequence ID" value="BAP84937.1"/>
    <property type="molecule type" value="Genomic_DNA"/>
</dbReference>
<accession>A0A0A1GRJ7</accession>
<protein>
    <submittedName>
        <fullName evidence="2">Uncharacterized protein</fullName>
    </submittedName>
</protein>
<keyword evidence="1" id="KW-1133">Transmembrane helix</keyword>
<evidence type="ECO:0000256" key="1">
    <source>
        <dbReference type="SAM" id="Phobius"/>
    </source>
</evidence>
<evidence type="ECO:0000313" key="3">
    <source>
        <dbReference type="Proteomes" id="UP000031620"/>
    </source>
</evidence>
<keyword evidence="1" id="KW-0812">Transmembrane</keyword>
<sequence length="107" mass="12591">MTREEIIQRLTQTVKTMRRLRIIQMFFDFAMIYGVICILTSGALVTMFNRTFTQDNAMTVVFLISLIDLCFAFIRRNHRRDGMKLITGLTGQLNEQEAQLVQLLHRY</sequence>
<dbReference type="RefSeq" id="WP_041092516.1">
    <property type="nucleotide sequence ID" value="NZ_AP014680.1"/>
</dbReference>
<name>A0A0A1GRJ7_9LACO</name>
<dbReference type="AlphaFoldDB" id="A0A0A1GRJ7"/>
<evidence type="ECO:0000313" key="2">
    <source>
        <dbReference type="EMBL" id="BAP84937.1"/>
    </source>
</evidence>
<reference evidence="2 3" key="1">
    <citation type="submission" date="2014-11" db="EMBL/GenBank/DDBJ databases">
        <title>Complete genome sequence and analysis of Lactobacillus hokkaidonensis LOOC260T.</title>
        <authorList>
            <person name="Tanizawa Y."/>
            <person name="Tohno M."/>
            <person name="Kaminuma E."/>
            <person name="Nakamura Y."/>
            <person name="Arita M."/>
        </authorList>
    </citation>
    <scope>NUCLEOTIDE SEQUENCE [LARGE SCALE GENOMIC DNA]</scope>
    <source>
        <strain evidence="2 3">LOOC260</strain>
    </source>
</reference>
<dbReference type="STRING" id="1291742.LOOC260_103630"/>
<proteinExistence type="predicted"/>